<protein>
    <submittedName>
        <fullName evidence="1">Sulfide:quinone reductase</fullName>
    </submittedName>
</protein>
<sequence>MSKIVILGAGISGHVAASHLRRKLSKEHEVLVVSPNSNYQWIPSNIWVGIGRMKSEQILFPLEPLYKKKHISYKQAKAVTFHPEGDKTESKPFVLVEYVVGDKKGLQEKVTYDYLINGTGPKLNFEGTEGLSPGTNKAYSVCTYTHAEHAWKGLDALIQDMKRGKKAKILIGTGHAKSTCQGAAFEYILNVEQELRKHKVRDMAEITWISNEYQLGDFGMDGMLMSYGSMTMKSHEMIEMIFEDRDIKWILGAGVNKIEDGIAHYENLEGEFKTATYDFAMLIPSFSGHGFKAFDKNDMDITEKLFKGFMIVDADYTPKPYEEWSVQDWPETYQNPSYKNIFAPGIAFAPLHSISKPRKSKNGTDITPAPPRTGMPSGITAKIVADNIIDSIKNGKVTLDHKGSMGNMGAACIASAGYGFTTGSGVSITTYPIVPDYIKYPKTQGRHIGKTFGEIGLAGHWLKLALHYAFIYKAKMKPFWWLIPE</sequence>
<dbReference type="Proteomes" id="UP000625976">
    <property type="component" value="Unassembled WGS sequence"/>
</dbReference>
<gene>
    <name evidence="1" type="ORF">GCM10010976_23010</name>
</gene>
<dbReference type="Gene3D" id="3.50.50.100">
    <property type="match status" value="1"/>
</dbReference>
<evidence type="ECO:0000313" key="2">
    <source>
        <dbReference type="Proteomes" id="UP000625976"/>
    </source>
</evidence>
<dbReference type="InterPro" id="IPR052541">
    <property type="entry name" value="SQRD"/>
</dbReference>
<evidence type="ECO:0000313" key="1">
    <source>
        <dbReference type="EMBL" id="GGG51215.1"/>
    </source>
</evidence>
<organism evidence="1 2">
    <name type="scientific">Bizionia arctica</name>
    <dbReference type="NCBI Taxonomy" id="1495645"/>
    <lineage>
        <taxon>Bacteria</taxon>
        <taxon>Pseudomonadati</taxon>
        <taxon>Bacteroidota</taxon>
        <taxon>Flavobacteriia</taxon>
        <taxon>Flavobacteriales</taxon>
        <taxon>Flavobacteriaceae</taxon>
        <taxon>Bizionia</taxon>
    </lineage>
</organism>
<dbReference type="AlphaFoldDB" id="A0A917GLH6"/>
<dbReference type="RefSeq" id="WP_188465024.1">
    <property type="nucleotide sequence ID" value="NZ_BMFQ01000003.1"/>
</dbReference>
<name>A0A917GLH6_9FLAO</name>
<dbReference type="PANTHER" id="PTHR43755">
    <property type="match status" value="1"/>
</dbReference>
<proteinExistence type="predicted"/>
<reference evidence="1" key="2">
    <citation type="submission" date="2020-09" db="EMBL/GenBank/DDBJ databases">
        <authorList>
            <person name="Sun Q."/>
            <person name="Zhou Y."/>
        </authorList>
    </citation>
    <scope>NUCLEOTIDE SEQUENCE</scope>
    <source>
        <strain evidence="1">CGMCC 1.12751</strain>
    </source>
</reference>
<accession>A0A917GLH6</accession>
<dbReference type="SUPFAM" id="SSF51905">
    <property type="entry name" value="FAD/NAD(P)-binding domain"/>
    <property type="match status" value="2"/>
</dbReference>
<reference evidence="1" key="1">
    <citation type="journal article" date="2014" name="Int. J. Syst. Evol. Microbiol.">
        <title>Complete genome sequence of Corynebacterium casei LMG S-19264T (=DSM 44701T), isolated from a smear-ripened cheese.</title>
        <authorList>
            <consortium name="US DOE Joint Genome Institute (JGI-PGF)"/>
            <person name="Walter F."/>
            <person name="Albersmeier A."/>
            <person name="Kalinowski J."/>
            <person name="Ruckert C."/>
        </authorList>
    </citation>
    <scope>NUCLEOTIDE SEQUENCE</scope>
    <source>
        <strain evidence="1">CGMCC 1.12751</strain>
    </source>
</reference>
<dbReference type="InterPro" id="IPR036188">
    <property type="entry name" value="FAD/NAD-bd_sf"/>
</dbReference>
<comment type="caution">
    <text evidence="1">The sequence shown here is derived from an EMBL/GenBank/DDBJ whole genome shotgun (WGS) entry which is preliminary data.</text>
</comment>
<dbReference type="PANTHER" id="PTHR43755:SF1">
    <property type="entry name" value="FAD-DEPENDENT PYRIDINE NUCLEOTIDE-DISULPHIDE OXIDOREDUCTASE"/>
    <property type="match status" value="1"/>
</dbReference>
<keyword evidence="2" id="KW-1185">Reference proteome</keyword>
<dbReference type="EMBL" id="BMFQ01000003">
    <property type="protein sequence ID" value="GGG51215.1"/>
    <property type="molecule type" value="Genomic_DNA"/>
</dbReference>